<dbReference type="AlphaFoldDB" id="F4RV37"/>
<dbReference type="EMBL" id="GL883122">
    <property type="protein sequence ID" value="EGG03822.1"/>
    <property type="molecule type" value="Genomic_DNA"/>
</dbReference>
<organism evidence="3">
    <name type="scientific">Melampsora larici-populina (strain 98AG31 / pathotype 3-4-7)</name>
    <name type="common">Poplar leaf rust fungus</name>
    <dbReference type="NCBI Taxonomy" id="747676"/>
    <lineage>
        <taxon>Eukaryota</taxon>
        <taxon>Fungi</taxon>
        <taxon>Dikarya</taxon>
        <taxon>Basidiomycota</taxon>
        <taxon>Pucciniomycotina</taxon>
        <taxon>Pucciniomycetes</taxon>
        <taxon>Pucciniales</taxon>
        <taxon>Melampsoraceae</taxon>
        <taxon>Melampsora</taxon>
    </lineage>
</organism>
<evidence type="ECO:0000313" key="2">
    <source>
        <dbReference type="EMBL" id="EGG03822.1"/>
    </source>
</evidence>
<sequence length="142" mass="15760">MLWNQSIPIFHLLLVILLAGDLKSHISVIADAIECHYGWSAGTRDSPYLCQVSANSTHKCKWCGRNDGLLPSALNCVDLAGHQVGGGQSWNCNLGITVDKYTRKDGRQILCQHIVDAHGGYQSYYCKDPNKNQQCPRELCTK</sequence>
<proteinExistence type="predicted"/>
<keyword evidence="3" id="KW-1185">Reference proteome</keyword>
<dbReference type="RefSeq" id="XP_007412936.1">
    <property type="nucleotide sequence ID" value="XM_007412874.1"/>
</dbReference>
<dbReference type="KEGG" id="mlr:MELLADRAFT_123552"/>
<gene>
    <name evidence="2" type="ORF">MELLADRAFT_123552</name>
</gene>
<name>F4RV37_MELLP</name>
<dbReference type="Proteomes" id="UP000001072">
    <property type="component" value="Unassembled WGS sequence"/>
</dbReference>
<protein>
    <submittedName>
        <fullName evidence="2">Secreted protein</fullName>
    </submittedName>
</protein>
<feature type="chain" id="PRO_5003321058" evidence="1">
    <location>
        <begin position="25"/>
        <end position="142"/>
    </location>
</feature>
<dbReference type="VEuPathDB" id="FungiDB:MELLADRAFT_123552"/>
<evidence type="ECO:0000256" key="1">
    <source>
        <dbReference type="SAM" id="SignalP"/>
    </source>
</evidence>
<dbReference type="HOGENOM" id="CLU_1740947_0_0_1"/>
<feature type="signal peptide" evidence="1">
    <location>
        <begin position="1"/>
        <end position="24"/>
    </location>
</feature>
<dbReference type="InParanoid" id="F4RV37"/>
<reference evidence="3" key="1">
    <citation type="journal article" date="2011" name="Proc. Natl. Acad. Sci. U.S.A.">
        <title>Obligate biotrophy features unraveled by the genomic analysis of rust fungi.</title>
        <authorList>
            <person name="Duplessis S."/>
            <person name="Cuomo C.A."/>
            <person name="Lin Y.-C."/>
            <person name="Aerts A."/>
            <person name="Tisserant E."/>
            <person name="Veneault-Fourrey C."/>
            <person name="Joly D.L."/>
            <person name="Hacquard S."/>
            <person name="Amselem J."/>
            <person name="Cantarel B.L."/>
            <person name="Chiu R."/>
            <person name="Coutinho P.M."/>
            <person name="Feau N."/>
            <person name="Field M."/>
            <person name="Frey P."/>
            <person name="Gelhaye E."/>
            <person name="Goldberg J."/>
            <person name="Grabherr M.G."/>
            <person name="Kodira C.D."/>
            <person name="Kohler A."/>
            <person name="Kuees U."/>
            <person name="Lindquist E.A."/>
            <person name="Lucas S.M."/>
            <person name="Mago R."/>
            <person name="Mauceli E."/>
            <person name="Morin E."/>
            <person name="Murat C."/>
            <person name="Pangilinan J.L."/>
            <person name="Park R."/>
            <person name="Pearson M."/>
            <person name="Quesneville H."/>
            <person name="Rouhier N."/>
            <person name="Sakthikumar S."/>
            <person name="Salamov A.A."/>
            <person name="Schmutz J."/>
            <person name="Selles B."/>
            <person name="Shapiro H."/>
            <person name="Tanguay P."/>
            <person name="Tuskan G.A."/>
            <person name="Henrissat B."/>
            <person name="Van de Peer Y."/>
            <person name="Rouze P."/>
            <person name="Ellis J.G."/>
            <person name="Dodds P.N."/>
            <person name="Schein J.E."/>
            <person name="Zhong S."/>
            <person name="Hamelin R.C."/>
            <person name="Grigoriev I.V."/>
            <person name="Szabo L.J."/>
            <person name="Martin F."/>
        </authorList>
    </citation>
    <scope>NUCLEOTIDE SEQUENCE [LARGE SCALE GENOMIC DNA]</scope>
    <source>
        <strain evidence="3">98AG31 / pathotype 3-4-7</strain>
    </source>
</reference>
<accession>F4RV37</accession>
<evidence type="ECO:0000313" key="3">
    <source>
        <dbReference type="Proteomes" id="UP000001072"/>
    </source>
</evidence>
<dbReference type="GeneID" id="18926394"/>
<keyword evidence="1" id="KW-0732">Signal</keyword>